<gene>
    <name evidence="2" type="ORF">POL25_21075</name>
</gene>
<keyword evidence="3" id="KW-1185">Reference proteome</keyword>
<dbReference type="Proteomes" id="UP001221686">
    <property type="component" value="Unassembled WGS sequence"/>
</dbReference>
<evidence type="ECO:0000313" key="2">
    <source>
        <dbReference type="EMBL" id="MDC0719412.1"/>
    </source>
</evidence>
<organism evidence="2 3">
    <name type="scientific">Nannocystis bainbridge</name>
    <dbReference type="NCBI Taxonomy" id="2995303"/>
    <lineage>
        <taxon>Bacteria</taxon>
        <taxon>Pseudomonadati</taxon>
        <taxon>Myxococcota</taxon>
        <taxon>Polyangia</taxon>
        <taxon>Nannocystales</taxon>
        <taxon>Nannocystaceae</taxon>
        <taxon>Nannocystis</taxon>
    </lineage>
</organism>
<dbReference type="InterPro" id="IPR001646">
    <property type="entry name" value="5peptide_repeat"/>
</dbReference>
<comment type="caution">
    <text evidence="2">The sequence shown here is derived from an EMBL/GenBank/DDBJ whole genome shotgun (WGS) entry which is preliminary data.</text>
</comment>
<dbReference type="EMBL" id="JAQNDL010000002">
    <property type="protein sequence ID" value="MDC0719412.1"/>
    <property type="molecule type" value="Genomic_DNA"/>
</dbReference>
<name>A0ABT5E0L2_9BACT</name>
<protein>
    <submittedName>
        <fullName evidence="2">ADYC domain-containing protein</fullName>
    </submittedName>
</protein>
<proteinExistence type="predicted"/>
<sequence>MSKRWTWLTGVAASMAMGAGCDAPEAGECGCSEDVVSVRESQLNGAKLNGAKLNGARLNGARLNGARLNGPNGTTDYIEIEKIRLRKESYNVQSSWLVGSNLHIKTTTNEVFSGTELDSTRIKFDLAEGGWARKKTLKVLDVEPLAPGSDVLLYDLALKVDEKEWEPLCVDEEGEPTQAILLGDVWDSANGKRLPSTGDGLTFACRDAALAKCVEWGYRPWKANLREFHQACTRLVRADYCGNGSSHTEAGTLIHVLDQIGVQTVDPDRQFVVEAEWGPNGAVCLNTANTRLANQQIGCNIPACGAPFASGGLIQSGKIVVGP</sequence>
<dbReference type="InterPro" id="IPR045426">
    <property type="entry name" value="ADYC"/>
</dbReference>
<dbReference type="PROSITE" id="PS51257">
    <property type="entry name" value="PROKAR_LIPOPROTEIN"/>
    <property type="match status" value="1"/>
</dbReference>
<feature type="domain" description="ADYC" evidence="1">
    <location>
        <begin position="114"/>
        <end position="289"/>
    </location>
</feature>
<dbReference type="Gene3D" id="2.160.20.80">
    <property type="entry name" value="E3 ubiquitin-protein ligase SopA"/>
    <property type="match status" value="1"/>
</dbReference>
<dbReference type="Pfam" id="PF20032">
    <property type="entry name" value="ADYC"/>
    <property type="match status" value="1"/>
</dbReference>
<accession>A0ABT5E0L2</accession>
<evidence type="ECO:0000259" key="1">
    <source>
        <dbReference type="Pfam" id="PF20032"/>
    </source>
</evidence>
<evidence type="ECO:0000313" key="3">
    <source>
        <dbReference type="Proteomes" id="UP001221686"/>
    </source>
</evidence>
<dbReference type="Pfam" id="PF00805">
    <property type="entry name" value="Pentapeptide"/>
    <property type="match status" value="1"/>
</dbReference>
<reference evidence="2 3" key="1">
    <citation type="submission" date="2022-11" db="EMBL/GenBank/DDBJ databases">
        <title>Minimal conservation of predation-associated metabolite biosynthetic gene clusters underscores biosynthetic potential of Myxococcota including descriptions for ten novel species: Archangium lansinium sp. nov., Myxococcus landrumus sp. nov., Nannocystis bai.</title>
        <authorList>
            <person name="Ahearne A."/>
            <person name="Stevens C."/>
            <person name="Dowd S."/>
        </authorList>
    </citation>
    <scope>NUCLEOTIDE SEQUENCE [LARGE SCALE GENOMIC DNA]</scope>
    <source>
        <strain evidence="2 3">BB15-2</strain>
    </source>
</reference>
<dbReference type="SUPFAM" id="SSF141571">
    <property type="entry name" value="Pentapeptide repeat-like"/>
    <property type="match status" value="1"/>
</dbReference>